<keyword evidence="8" id="KW-1185">Reference proteome</keyword>
<keyword evidence="6" id="KW-0472">Membrane</keyword>
<accession>A0A0D8IAH8</accession>
<dbReference type="GO" id="GO:0000041">
    <property type="term" value="P:transition metal ion transport"/>
    <property type="evidence" value="ECO:0007669"/>
    <property type="project" value="InterPro"/>
</dbReference>
<dbReference type="EMBL" id="CP009687">
    <property type="protein sequence ID" value="AKL96041.1"/>
    <property type="molecule type" value="Genomic_DNA"/>
</dbReference>
<dbReference type="Gene3D" id="1.10.1760.20">
    <property type="match status" value="1"/>
</dbReference>
<dbReference type="KEGG" id="cace:CACET_c25960"/>
<dbReference type="GO" id="GO:0005886">
    <property type="term" value="C:plasma membrane"/>
    <property type="evidence" value="ECO:0007669"/>
    <property type="project" value="UniProtKB-SubCell"/>
</dbReference>
<organism evidence="7 8">
    <name type="scientific">Clostridium aceticum</name>
    <dbReference type="NCBI Taxonomy" id="84022"/>
    <lineage>
        <taxon>Bacteria</taxon>
        <taxon>Bacillati</taxon>
        <taxon>Bacillota</taxon>
        <taxon>Clostridia</taxon>
        <taxon>Eubacteriales</taxon>
        <taxon>Clostridiaceae</taxon>
        <taxon>Clostridium</taxon>
    </lineage>
</organism>
<keyword evidence="4" id="KW-0812">Transmembrane</keyword>
<protein>
    <submittedName>
        <fullName evidence="7">Cobalamin (Vitamin B12) biosynthesis CbiM protein CbiM</fullName>
    </submittedName>
</protein>
<keyword evidence="3" id="KW-1003">Cell membrane</keyword>
<dbReference type="InterPro" id="IPR002751">
    <property type="entry name" value="CbiM/NikMN"/>
</dbReference>
<dbReference type="AlphaFoldDB" id="A0A0D8IAH8"/>
<name>A0A0D8IAH8_9CLOT</name>
<evidence type="ECO:0000256" key="3">
    <source>
        <dbReference type="ARBA" id="ARBA00022475"/>
    </source>
</evidence>
<gene>
    <name evidence="7" type="primary">cbiM1</name>
    <name evidence="7" type="ORF">CACET_c25960</name>
</gene>
<dbReference type="NCBIfam" id="NF004907">
    <property type="entry name" value="PRK06265.2-2"/>
    <property type="match status" value="1"/>
</dbReference>
<keyword evidence="5" id="KW-1133">Transmembrane helix</keyword>
<keyword evidence="2" id="KW-0813">Transport</keyword>
<evidence type="ECO:0000313" key="7">
    <source>
        <dbReference type="EMBL" id="AKL96041.1"/>
    </source>
</evidence>
<dbReference type="OrthoDB" id="9809846at2"/>
<dbReference type="PATRIC" id="fig|84022.5.peg.115"/>
<evidence type="ECO:0000256" key="4">
    <source>
        <dbReference type="ARBA" id="ARBA00022692"/>
    </source>
</evidence>
<dbReference type="STRING" id="84022.CACET_c25960"/>
<evidence type="ECO:0000313" key="8">
    <source>
        <dbReference type="Proteomes" id="UP000035704"/>
    </source>
</evidence>
<dbReference type="PANTHER" id="PTHR34229">
    <property type="entry name" value="METAL TRANSPORT PROTEIN HI_1621-RELATED"/>
    <property type="match status" value="1"/>
</dbReference>
<dbReference type="Proteomes" id="UP000035704">
    <property type="component" value="Chromosome"/>
</dbReference>
<dbReference type="RefSeq" id="WP_044824703.1">
    <property type="nucleotide sequence ID" value="NZ_CP009687.1"/>
</dbReference>
<sequence length="203" mass="21451">MHLADGVLSTPVIVASYGVSIASMAVAAKGIKDEEIPKISLMAGTFFAVSLISIPVPPTSVHPLLCGLIGIILGKKAPLAFFPALLLQALLFRHGGITSLGANTVMLSLPAYLSYVLYKKMPIKKPAARGGIIGAISVVMTVIILIFLLALTDARFAAGDFSVVKIAMVGHAPLMIVEGIVTAFAVQFIDKNKKDWIEERVLV</sequence>
<proteinExistence type="predicted"/>
<reference evidence="7 8" key="1">
    <citation type="submission" date="2014-10" db="EMBL/GenBank/DDBJ databases">
        <title>Genome sequence of Clostridium aceticum DSM 1496.</title>
        <authorList>
            <person name="Poehlein A."/>
            <person name="Schiel-Bengelsdorf B."/>
            <person name="Gottschalk G."/>
            <person name="Duerre P."/>
            <person name="Daniel R."/>
        </authorList>
    </citation>
    <scope>NUCLEOTIDE SEQUENCE [LARGE SCALE GENOMIC DNA]</scope>
    <source>
        <strain evidence="7 8">DSM 1496</strain>
    </source>
</reference>
<comment type="subcellular location">
    <subcellularLocation>
        <location evidence="1">Cell membrane</location>
        <topology evidence="1">Multi-pass membrane protein</topology>
    </subcellularLocation>
</comment>
<dbReference type="PANTHER" id="PTHR34229:SF1">
    <property type="entry name" value="METAL TRANSPORT PROTEIN HI_1621-RELATED"/>
    <property type="match status" value="1"/>
</dbReference>
<evidence type="ECO:0000256" key="5">
    <source>
        <dbReference type="ARBA" id="ARBA00022989"/>
    </source>
</evidence>
<evidence type="ECO:0000256" key="6">
    <source>
        <dbReference type="ARBA" id="ARBA00023136"/>
    </source>
</evidence>
<evidence type="ECO:0000256" key="2">
    <source>
        <dbReference type="ARBA" id="ARBA00022448"/>
    </source>
</evidence>
<dbReference type="Pfam" id="PF01891">
    <property type="entry name" value="CbiM"/>
    <property type="match status" value="1"/>
</dbReference>
<evidence type="ECO:0000256" key="1">
    <source>
        <dbReference type="ARBA" id="ARBA00004651"/>
    </source>
</evidence>